<keyword evidence="3 13" id="KW-0716">Sensory transduction</keyword>
<evidence type="ECO:0000256" key="2">
    <source>
        <dbReference type="ARBA" id="ARBA00022475"/>
    </source>
</evidence>
<dbReference type="GO" id="GO:0007165">
    <property type="term" value="P:signal transduction"/>
    <property type="evidence" value="ECO:0007669"/>
    <property type="project" value="UniProtKB-KW"/>
</dbReference>
<evidence type="ECO:0000313" key="15">
    <source>
        <dbReference type="RefSeq" id="XP_030385682.1"/>
    </source>
</evidence>
<keyword evidence="14" id="KW-1185">Reference proteome</keyword>
<protein>
    <recommendedName>
        <fullName evidence="13">Odorant receptor</fullName>
    </recommendedName>
</protein>
<evidence type="ECO:0000313" key="14">
    <source>
        <dbReference type="Proteomes" id="UP000504634"/>
    </source>
</evidence>
<sequence length="382" mass="44851">MSFDNIQASRILLRILSACGLWPEDTISRRWFSEYSHCYRYVLHFLLTFVYTSLMWVEVLLSTDFAHTIDVLFITLTETALCVKIYNNWRYAHKVQELLTEWSSSQQFELRSSDECKMWQREQRKFGLIIKGYIGCSEGVVPCLFLSVLVNFPNELPVWIWTPFDWHQPRMFWLVYAYTLLSLSFTCISNISLDMLNCYMMLHLSLCLRLLGLRLEKLQPADELHLREQFVENVSLHRRIKSQAQLVENYISNTTTIQILLSSIILCLSIYRMQLLNILEYPGIVAAMLQYCVSMTLQIYVPSFYGNEITYYSNQLTKAAYFSQWPPMSSKMRHLICVFMTYLNRPLKLRAGGFFDIGLPLFTKTMNQAYSLLALLLNLNNN</sequence>
<keyword evidence="6 13" id="KW-1133">Transmembrane helix</keyword>
<evidence type="ECO:0000256" key="12">
    <source>
        <dbReference type="ARBA" id="ARBA00038679"/>
    </source>
</evidence>
<organism evidence="14 15">
    <name type="scientific">Drosophila lebanonensis</name>
    <name type="common">Fruit fly</name>
    <name type="synonym">Scaptodrosophila lebanonensis</name>
    <dbReference type="NCBI Taxonomy" id="7225"/>
    <lineage>
        <taxon>Eukaryota</taxon>
        <taxon>Metazoa</taxon>
        <taxon>Ecdysozoa</taxon>
        <taxon>Arthropoda</taxon>
        <taxon>Hexapoda</taxon>
        <taxon>Insecta</taxon>
        <taxon>Pterygota</taxon>
        <taxon>Neoptera</taxon>
        <taxon>Endopterygota</taxon>
        <taxon>Diptera</taxon>
        <taxon>Brachycera</taxon>
        <taxon>Muscomorpha</taxon>
        <taxon>Ephydroidea</taxon>
        <taxon>Drosophilidae</taxon>
        <taxon>Scaptodrosophila</taxon>
    </lineage>
</organism>
<dbReference type="PANTHER" id="PTHR21137">
    <property type="entry name" value="ODORANT RECEPTOR"/>
    <property type="match status" value="1"/>
</dbReference>
<keyword evidence="8 13" id="KW-0675">Receptor</keyword>
<comment type="function">
    <text evidence="10">Odorant receptor which mediates acceptance or avoidance behavior, depending on its substrates. The odorant receptor repertoire encodes a large collection of odor stimuli that vary widely in identity, intensity, and duration. May form a complex with Orco to form odorant-sensing units, providing sensitive and prolonged odorant signaling and calcium permeability.</text>
</comment>
<dbReference type="GeneID" id="115632597"/>
<dbReference type="AlphaFoldDB" id="A0A6J2UEZ0"/>
<comment type="caution">
    <text evidence="13">Lacks conserved residue(s) required for the propagation of feature annotation.</text>
</comment>
<dbReference type="GO" id="GO:0004984">
    <property type="term" value="F:olfactory receptor activity"/>
    <property type="evidence" value="ECO:0007669"/>
    <property type="project" value="InterPro"/>
</dbReference>
<proteinExistence type="inferred from homology"/>
<gene>
    <name evidence="15" type="primary">LOC115632597</name>
</gene>
<feature type="transmembrane region" description="Helical" evidence="13">
    <location>
        <begin position="283"/>
        <end position="301"/>
    </location>
</feature>
<feature type="transmembrane region" description="Helical" evidence="13">
    <location>
        <begin position="128"/>
        <end position="152"/>
    </location>
</feature>
<reference evidence="15" key="1">
    <citation type="submission" date="2025-08" db="UniProtKB">
        <authorList>
            <consortium name="RefSeq"/>
        </authorList>
    </citation>
    <scope>IDENTIFICATION</scope>
    <source>
        <strain evidence="15">11010-0011.00</strain>
        <tissue evidence="15">Whole body</tissue>
    </source>
</reference>
<dbReference type="InterPro" id="IPR004117">
    <property type="entry name" value="7tm6_olfct_rcpt"/>
</dbReference>
<name>A0A6J2UEZ0_DROLE</name>
<comment type="subunit">
    <text evidence="12">Interacts with Orco. Complexes exist early in the endomembrane system in olfactory sensory neurons (OSNs), coupling these complexes to the conserved ciliary trafficking pathway.</text>
</comment>
<feature type="transmembrane region" description="Helical" evidence="13">
    <location>
        <begin position="250"/>
        <end position="271"/>
    </location>
</feature>
<keyword evidence="7 13" id="KW-0472">Membrane</keyword>
<comment type="similarity">
    <text evidence="11">Belongs to the insect chemoreceptor superfamily. Heteromeric odorant receptor channel (TC 1.A.69) family. Or2a subfamily.</text>
</comment>
<keyword evidence="5 13" id="KW-0552">Olfaction</keyword>
<dbReference type="GO" id="GO:0005549">
    <property type="term" value="F:odorant binding"/>
    <property type="evidence" value="ECO:0007669"/>
    <property type="project" value="InterPro"/>
</dbReference>
<dbReference type="PANTHER" id="PTHR21137:SF37">
    <property type="entry name" value="ODORANT RECEPTOR 46A, ISOFORM B-RELATED"/>
    <property type="match status" value="1"/>
</dbReference>
<evidence type="ECO:0000256" key="4">
    <source>
        <dbReference type="ARBA" id="ARBA00022692"/>
    </source>
</evidence>
<evidence type="ECO:0000256" key="11">
    <source>
        <dbReference type="ARBA" id="ARBA00037946"/>
    </source>
</evidence>
<keyword evidence="9 13" id="KW-0807">Transducer</keyword>
<keyword evidence="2" id="KW-1003">Cell membrane</keyword>
<evidence type="ECO:0000256" key="8">
    <source>
        <dbReference type="ARBA" id="ARBA00023170"/>
    </source>
</evidence>
<dbReference type="CTD" id="39641"/>
<accession>A0A6J2UEZ0</accession>
<evidence type="ECO:0000256" key="9">
    <source>
        <dbReference type="ARBA" id="ARBA00023224"/>
    </source>
</evidence>
<dbReference type="Proteomes" id="UP000504634">
    <property type="component" value="Unplaced"/>
</dbReference>
<evidence type="ECO:0000256" key="10">
    <source>
        <dbReference type="ARBA" id="ARBA00037764"/>
    </source>
</evidence>
<evidence type="ECO:0000256" key="6">
    <source>
        <dbReference type="ARBA" id="ARBA00022989"/>
    </source>
</evidence>
<evidence type="ECO:0000256" key="3">
    <source>
        <dbReference type="ARBA" id="ARBA00022606"/>
    </source>
</evidence>
<evidence type="ECO:0000256" key="5">
    <source>
        <dbReference type="ARBA" id="ARBA00022725"/>
    </source>
</evidence>
<feature type="transmembrane region" description="Helical" evidence="13">
    <location>
        <begin position="38"/>
        <end position="59"/>
    </location>
</feature>
<evidence type="ECO:0000256" key="7">
    <source>
        <dbReference type="ARBA" id="ARBA00023136"/>
    </source>
</evidence>
<feature type="transmembrane region" description="Helical" evidence="13">
    <location>
        <begin position="172"/>
        <end position="193"/>
    </location>
</feature>
<comment type="subcellular location">
    <subcellularLocation>
        <location evidence="1 13">Cell membrane</location>
        <topology evidence="1 13">Multi-pass membrane protein</topology>
    </subcellularLocation>
</comment>
<evidence type="ECO:0000256" key="1">
    <source>
        <dbReference type="ARBA" id="ARBA00004651"/>
    </source>
</evidence>
<dbReference type="Pfam" id="PF02949">
    <property type="entry name" value="7tm_6"/>
    <property type="match status" value="1"/>
</dbReference>
<dbReference type="GO" id="GO:0005886">
    <property type="term" value="C:plasma membrane"/>
    <property type="evidence" value="ECO:0007669"/>
    <property type="project" value="UniProtKB-SubCell"/>
</dbReference>
<feature type="transmembrane region" description="Helical" evidence="13">
    <location>
        <begin position="65"/>
        <end position="86"/>
    </location>
</feature>
<evidence type="ECO:0000256" key="13">
    <source>
        <dbReference type="RuleBase" id="RU351113"/>
    </source>
</evidence>
<keyword evidence="4 13" id="KW-0812">Transmembrane</keyword>
<dbReference type="OrthoDB" id="7548151at2759"/>
<dbReference type="RefSeq" id="XP_030385682.1">
    <property type="nucleotide sequence ID" value="XM_030529822.1"/>
</dbReference>